<dbReference type="GO" id="GO:0002250">
    <property type="term" value="P:adaptive immune response"/>
    <property type="evidence" value="ECO:0007669"/>
    <property type="project" value="UniProtKB-KW"/>
</dbReference>
<feature type="compositionally biased region" description="Gly residues" evidence="4">
    <location>
        <begin position="127"/>
        <end position="136"/>
    </location>
</feature>
<dbReference type="SMART" id="SM00406">
    <property type="entry name" value="IGv"/>
    <property type="match status" value="1"/>
</dbReference>
<dbReference type="GO" id="GO:0019814">
    <property type="term" value="C:immunoglobulin complex"/>
    <property type="evidence" value="ECO:0007669"/>
    <property type="project" value="UniProtKB-KW"/>
</dbReference>
<dbReference type="SUPFAM" id="SSF48726">
    <property type="entry name" value="Immunoglobulin"/>
    <property type="match status" value="1"/>
</dbReference>
<dbReference type="InterPro" id="IPR036179">
    <property type="entry name" value="Ig-like_dom_sf"/>
</dbReference>
<evidence type="ECO:0000313" key="7">
    <source>
        <dbReference type="Proteomes" id="UP000016665"/>
    </source>
</evidence>
<evidence type="ECO:0000259" key="5">
    <source>
        <dbReference type="PROSITE" id="PS50835"/>
    </source>
</evidence>
<reference evidence="6" key="1">
    <citation type="submission" date="2025-08" db="UniProtKB">
        <authorList>
            <consortium name="Ensembl"/>
        </authorList>
    </citation>
    <scope>IDENTIFICATION</scope>
</reference>
<sequence>PSCLLSVLFSSSSRDINGLSFSHPHLPFAGETPQPPGVSLTLLCRASGFKFDGYNMAWVRQSPGKALEWLGEISIGGSAVYAPSVRGRFRISRDNGSVTLTMNSLKDEDSGACFCAKSSSPATPVGYRGGDSGGGPASIFESPPVPNDPDHP</sequence>
<dbReference type="AlphaFoldDB" id="A0A803W954"/>
<feature type="domain" description="Ig-like" evidence="5">
    <location>
        <begin position="24"/>
        <end position="115"/>
    </location>
</feature>
<dbReference type="PANTHER" id="PTHR23266">
    <property type="entry name" value="IMMUNOGLOBULIN HEAVY CHAIN"/>
    <property type="match status" value="1"/>
</dbReference>
<keyword evidence="1" id="KW-0391">Immunity</keyword>
<feature type="region of interest" description="Disordered" evidence="4">
    <location>
        <begin position="119"/>
        <end position="152"/>
    </location>
</feature>
<keyword evidence="3" id="KW-1280">Immunoglobulin</keyword>
<accession>A0A803W954</accession>
<dbReference type="InterPro" id="IPR007110">
    <property type="entry name" value="Ig-like_dom"/>
</dbReference>
<dbReference type="InterPro" id="IPR013783">
    <property type="entry name" value="Ig-like_fold"/>
</dbReference>
<dbReference type="GeneTree" id="ENSGT01050000244936"/>
<dbReference type="PROSITE" id="PS50835">
    <property type="entry name" value="IG_LIKE"/>
    <property type="match status" value="1"/>
</dbReference>
<protein>
    <recommendedName>
        <fullName evidence="5">Ig-like domain-containing protein</fullName>
    </recommendedName>
</protein>
<feature type="compositionally biased region" description="Pro residues" evidence="4">
    <location>
        <begin position="143"/>
        <end position="152"/>
    </location>
</feature>
<dbReference type="Proteomes" id="UP000016665">
    <property type="component" value="Unplaced"/>
</dbReference>
<dbReference type="Pfam" id="PF07686">
    <property type="entry name" value="V-set"/>
    <property type="match status" value="1"/>
</dbReference>
<dbReference type="Ensembl" id="ENSFALT00000036425.1">
    <property type="protein sequence ID" value="ENSFALP00000031510.1"/>
    <property type="gene ID" value="ENSFALG00000027779.1"/>
</dbReference>
<evidence type="ECO:0000256" key="3">
    <source>
        <dbReference type="ARBA" id="ARBA00043265"/>
    </source>
</evidence>
<reference evidence="6" key="2">
    <citation type="submission" date="2025-09" db="UniProtKB">
        <authorList>
            <consortium name="Ensembl"/>
        </authorList>
    </citation>
    <scope>IDENTIFICATION</scope>
</reference>
<evidence type="ECO:0000256" key="1">
    <source>
        <dbReference type="ARBA" id="ARBA00022859"/>
    </source>
</evidence>
<evidence type="ECO:0000256" key="2">
    <source>
        <dbReference type="ARBA" id="ARBA00023130"/>
    </source>
</evidence>
<dbReference type="InterPro" id="IPR050199">
    <property type="entry name" value="IgHV"/>
</dbReference>
<organism evidence="6 7">
    <name type="scientific">Ficedula albicollis</name>
    <name type="common">Collared flycatcher</name>
    <name type="synonym">Muscicapa albicollis</name>
    <dbReference type="NCBI Taxonomy" id="59894"/>
    <lineage>
        <taxon>Eukaryota</taxon>
        <taxon>Metazoa</taxon>
        <taxon>Chordata</taxon>
        <taxon>Craniata</taxon>
        <taxon>Vertebrata</taxon>
        <taxon>Euteleostomi</taxon>
        <taxon>Archelosauria</taxon>
        <taxon>Archosauria</taxon>
        <taxon>Dinosauria</taxon>
        <taxon>Saurischia</taxon>
        <taxon>Theropoda</taxon>
        <taxon>Coelurosauria</taxon>
        <taxon>Aves</taxon>
        <taxon>Neognathae</taxon>
        <taxon>Neoaves</taxon>
        <taxon>Telluraves</taxon>
        <taxon>Australaves</taxon>
        <taxon>Passeriformes</taxon>
        <taxon>Muscicapidae</taxon>
        <taxon>Ficedula</taxon>
    </lineage>
</organism>
<proteinExistence type="predicted"/>
<dbReference type="Gene3D" id="2.60.40.10">
    <property type="entry name" value="Immunoglobulins"/>
    <property type="match status" value="1"/>
</dbReference>
<dbReference type="GO" id="GO:0005576">
    <property type="term" value="C:extracellular region"/>
    <property type="evidence" value="ECO:0007669"/>
    <property type="project" value="UniProtKB-ARBA"/>
</dbReference>
<keyword evidence="2" id="KW-1064">Adaptive immunity</keyword>
<name>A0A803W954_FICAL</name>
<dbReference type="InterPro" id="IPR013106">
    <property type="entry name" value="Ig_V-set"/>
</dbReference>
<keyword evidence="7" id="KW-1185">Reference proteome</keyword>
<evidence type="ECO:0000256" key="4">
    <source>
        <dbReference type="SAM" id="MobiDB-lite"/>
    </source>
</evidence>
<evidence type="ECO:0000313" key="6">
    <source>
        <dbReference type="Ensembl" id="ENSFALP00000031510.1"/>
    </source>
</evidence>